<gene>
    <name evidence="1" type="ORF">LCGC14_1283390</name>
</gene>
<protein>
    <submittedName>
        <fullName evidence="1">Uncharacterized protein</fullName>
    </submittedName>
</protein>
<reference evidence="1" key="1">
    <citation type="journal article" date="2015" name="Nature">
        <title>Complex archaea that bridge the gap between prokaryotes and eukaryotes.</title>
        <authorList>
            <person name="Spang A."/>
            <person name="Saw J.H."/>
            <person name="Jorgensen S.L."/>
            <person name="Zaremba-Niedzwiedzka K."/>
            <person name="Martijn J."/>
            <person name="Lind A.E."/>
            <person name="van Eijk R."/>
            <person name="Schleper C."/>
            <person name="Guy L."/>
            <person name="Ettema T.J."/>
        </authorList>
    </citation>
    <scope>NUCLEOTIDE SEQUENCE</scope>
</reference>
<organism evidence="1">
    <name type="scientific">marine sediment metagenome</name>
    <dbReference type="NCBI Taxonomy" id="412755"/>
    <lineage>
        <taxon>unclassified sequences</taxon>
        <taxon>metagenomes</taxon>
        <taxon>ecological metagenomes</taxon>
    </lineage>
</organism>
<dbReference type="AlphaFoldDB" id="A0A0F9NXP3"/>
<sequence>MTYPKTLNINDKEQFDKFCLKLVRRKMKPNIEQFVDELDFDMLIILARGLGLPFDHTQWTDDQWPDKEDELRVALAERLQEVEGGL</sequence>
<comment type="caution">
    <text evidence="1">The sequence shown here is derived from an EMBL/GenBank/DDBJ whole genome shotgun (WGS) entry which is preliminary data.</text>
</comment>
<name>A0A0F9NXP3_9ZZZZ</name>
<accession>A0A0F9NXP3</accession>
<dbReference type="EMBL" id="LAZR01007323">
    <property type="protein sequence ID" value="KKM86007.1"/>
    <property type="molecule type" value="Genomic_DNA"/>
</dbReference>
<evidence type="ECO:0000313" key="1">
    <source>
        <dbReference type="EMBL" id="KKM86007.1"/>
    </source>
</evidence>
<proteinExistence type="predicted"/>